<dbReference type="InterPro" id="IPR056874">
    <property type="entry name" value="PHD_dom_pln"/>
</dbReference>
<reference evidence="3" key="1">
    <citation type="submission" date="2015-12" db="EMBL/GenBank/DDBJ databases">
        <title>Update maize B73 reference genome by single molecule sequencing technologies.</title>
        <authorList>
            <consortium name="Maize Genome Sequencing Project"/>
            <person name="Ware D."/>
        </authorList>
    </citation>
    <scope>NUCLEOTIDE SEQUENCE</scope>
    <source>
        <tissue evidence="3">Seedling</tissue>
    </source>
</reference>
<dbReference type="PaxDb" id="4577-GRMZM2G105417_P01"/>
<dbReference type="Pfam" id="PF25054">
    <property type="entry name" value="PHD_pln"/>
    <property type="match status" value="1"/>
</dbReference>
<evidence type="ECO:0000259" key="2">
    <source>
        <dbReference type="Pfam" id="PF25054"/>
    </source>
</evidence>
<feature type="domain" description="PHD-type zinc finger plants" evidence="2">
    <location>
        <begin position="19"/>
        <end position="43"/>
    </location>
</feature>
<dbReference type="InParanoid" id="A0A1D6HB22"/>
<dbReference type="AlphaFoldDB" id="A0A1D6HB22"/>
<proteinExistence type="predicted"/>
<sequence length="107" mass="11896">MASSLGSDDSAGSAAAVCCMCGDHGLPLELYRCDLCRIRTQHRSAFSADPRKPIKKPEKGREERAVQRPEPVLTTLSKETRGVVQPAKPRFKVKKVRRYKLLAEVIC</sequence>
<gene>
    <name evidence="3" type="ORF">ZEAMMB73_Zm00001d016899</name>
</gene>
<evidence type="ECO:0000256" key="1">
    <source>
        <dbReference type="SAM" id="MobiDB-lite"/>
    </source>
</evidence>
<protein>
    <recommendedName>
        <fullName evidence="2">PHD-type zinc finger plants domain-containing protein</fullName>
    </recommendedName>
</protein>
<evidence type="ECO:0000313" key="3">
    <source>
        <dbReference type="EMBL" id="AQK71902.1"/>
    </source>
</evidence>
<feature type="compositionally biased region" description="Basic and acidic residues" evidence="1">
    <location>
        <begin position="49"/>
        <end position="67"/>
    </location>
</feature>
<accession>A0A1D6HB22</accession>
<organism evidence="3">
    <name type="scientific">Zea mays</name>
    <name type="common">Maize</name>
    <dbReference type="NCBI Taxonomy" id="4577"/>
    <lineage>
        <taxon>Eukaryota</taxon>
        <taxon>Viridiplantae</taxon>
        <taxon>Streptophyta</taxon>
        <taxon>Embryophyta</taxon>
        <taxon>Tracheophyta</taxon>
        <taxon>Spermatophyta</taxon>
        <taxon>Magnoliopsida</taxon>
        <taxon>Liliopsida</taxon>
        <taxon>Poales</taxon>
        <taxon>Poaceae</taxon>
        <taxon>PACMAD clade</taxon>
        <taxon>Panicoideae</taxon>
        <taxon>Andropogonodae</taxon>
        <taxon>Andropogoneae</taxon>
        <taxon>Tripsacinae</taxon>
        <taxon>Zea</taxon>
    </lineage>
</organism>
<dbReference type="EMBL" id="CM000781">
    <property type="protein sequence ID" value="AQK71902.1"/>
    <property type="molecule type" value="Genomic_DNA"/>
</dbReference>
<dbReference type="PANTHER" id="PTHR33779">
    <property type="entry name" value="EXPRESSED PROTEIN"/>
    <property type="match status" value="1"/>
</dbReference>
<feature type="region of interest" description="Disordered" evidence="1">
    <location>
        <begin position="45"/>
        <end position="69"/>
    </location>
</feature>
<dbReference type="PANTHER" id="PTHR33779:SF25">
    <property type="entry name" value="ZINC FINGER PHD-TYPE DOMAIN-CONTAINING PROTEIN"/>
    <property type="match status" value="1"/>
</dbReference>
<name>A0A1D6HB22_MAIZE</name>